<dbReference type="Gene3D" id="3.60.10.10">
    <property type="entry name" value="Endonuclease/exonuclease/phosphatase"/>
    <property type="match status" value="1"/>
</dbReference>
<keyword evidence="2" id="KW-0378">Hydrolase</keyword>
<evidence type="ECO:0000313" key="2">
    <source>
        <dbReference type="EMBL" id="JAP91373.1"/>
    </source>
</evidence>
<dbReference type="GO" id="GO:0004527">
    <property type="term" value="F:exonuclease activity"/>
    <property type="evidence" value="ECO:0007669"/>
    <property type="project" value="UniProtKB-KW"/>
</dbReference>
<proteinExistence type="predicted"/>
<keyword evidence="2" id="KW-0540">Nuclease</keyword>
<dbReference type="PANTHER" id="PTHR11200">
    <property type="entry name" value="INOSITOL 5-PHOSPHATASE"/>
    <property type="match status" value="1"/>
</dbReference>
<evidence type="ECO:0000259" key="1">
    <source>
        <dbReference type="SMART" id="SM00128"/>
    </source>
</evidence>
<dbReference type="InterPro" id="IPR046985">
    <property type="entry name" value="IP5"/>
</dbReference>
<sequence>KAYLTSKQVQQTQMNKQYEKIDFQTLTFNAKGQVINEAFFDSIFEPNKHFYLITFQEITGDSQMIMNLKRAMSKEEKLLDTYINYTKKYLPQYHIQGQQVNSQVLIIAYKDPLQVEQIIKVQEPKMKGAIICHLKINKSSLLIVGCHLDSNRKKDGFKIRNQQLDNIFSHRLQNQNNVCSQLQQLDPQLRNAFGWLQQEQIELLRHCDYCIIQGDLNYRVHSQKCRKFVKENKIAEILKKDELTWQMRQQIPSLDEIESDDAFIGSISVHHSRQFSGAFVEEEEETYEQSKILSGFKEKEIDFLPTYKIVDKDYSQDRTPSYCDRILYKVISPDVKFEITHYESLEYYESDHFPVLSEGWLTVRPELCEIDVQRATTSFNLLGQK</sequence>
<name>A0A146K3B6_9EUKA</name>
<protein>
    <submittedName>
        <fullName evidence="2">Endonuclease/Exonuclease/phosphatase family protein</fullName>
    </submittedName>
</protein>
<organism evidence="2">
    <name type="scientific">Trepomonas sp. PC1</name>
    <dbReference type="NCBI Taxonomy" id="1076344"/>
    <lineage>
        <taxon>Eukaryota</taxon>
        <taxon>Metamonada</taxon>
        <taxon>Diplomonadida</taxon>
        <taxon>Hexamitidae</taxon>
        <taxon>Hexamitinae</taxon>
        <taxon>Trepomonas</taxon>
    </lineage>
</organism>
<keyword evidence="2" id="KW-0269">Exonuclease</keyword>
<feature type="non-terminal residue" evidence="2">
    <location>
        <position position="1"/>
    </location>
</feature>
<dbReference type="AlphaFoldDB" id="A0A146K3B6"/>
<dbReference type="Pfam" id="PF22669">
    <property type="entry name" value="Exo_endo_phos2"/>
    <property type="match status" value="2"/>
</dbReference>
<dbReference type="InterPro" id="IPR000300">
    <property type="entry name" value="IPPc"/>
</dbReference>
<keyword evidence="2" id="KW-0255">Endonuclease</keyword>
<dbReference type="EMBL" id="GDID01005233">
    <property type="protein sequence ID" value="JAP91373.1"/>
    <property type="molecule type" value="Transcribed_RNA"/>
</dbReference>
<reference evidence="2" key="1">
    <citation type="submission" date="2015-07" db="EMBL/GenBank/DDBJ databases">
        <title>Adaptation to a free-living lifestyle via gene acquisitions in the diplomonad Trepomonas sp. PC1.</title>
        <authorList>
            <person name="Xu F."/>
            <person name="Jerlstrom-Hultqvist J."/>
            <person name="Kolisko M."/>
            <person name="Simpson A.G.B."/>
            <person name="Roger A.J."/>
            <person name="Svard S.G."/>
            <person name="Andersson J.O."/>
        </authorList>
    </citation>
    <scope>NUCLEOTIDE SEQUENCE</scope>
    <source>
        <strain evidence="2">PC1</strain>
    </source>
</reference>
<feature type="domain" description="Inositol polyphosphate-related phosphatase" evidence="1">
    <location>
        <begin position="19"/>
        <end position="371"/>
    </location>
</feature>
<gene>
    <name evidence="2" type="ORF">TPC1_17038</name>
</gene>
<accession>A0A146K3B6</accession>
<dbReference type="SMART" id="SM00128">
    <property type="entry name" value="IPPc"/>
    <property type="match status" value="1"/>
</dbReference>
<dbReference type="GO" id="GO:0004439">
    <property type="term" value="F:phosphatidylinositol-4,5-bisphosphate 5-phosphatase activity"/>
    <property type="evidence" value="ECO:0007669"/>
    <property type="project" value="TreeGrafter"/>
</dbReference>
<dbReference type="SUPFAM" id="SSF56219">
    <property type="entry name" value="DNase I-like"/>
    <property type="match status" value="1"/>
</dbReference>
<dbReference type="InterPro" id="IPR036691">
    <property type="entry name" value="Endo/exonu/phosph_ase_sf"/>
</dbReference>
<dbReference type="GO" id="GO:0004519">
    <property type="term" value="F:endonuclease activity"/>
    <property type="evidence" value="ECO:0007669"/>
    <property type="project" value="UniProtKB-KW"/>
</dbReference>
<dbReference type="GO" id="GO:0046856">
    <property type="term" value="P:phosphatidylinositol dephosphorylation"/>
    <property type="evidence" value="ECO:0007669"/>
    <property type="project" value="InterPro"/>
</dbReference>